<name>A0A8H4VKV1_9AGAR</name>
<accession>A0A8H4VKV1</accession>
<reference evidence="1 2" key="1">
    <citation type="submission" date="2019-12" db="EMBL/GenBank/DDBJ databases">
        <authorList>
            <person name="Floudas D."/>
            <person name="Bentzer J."/>
            <person name="Ahren D."/>
            <person name="Johansson T."/>
            <person name="Persson P."/>
            <person name="Tunlid A."/>
        </authorList>
    </citation>
    <scope>NUCLEOTIDE SEQUENCE [LARGE SCALE GENOMIC DNA]</scope>
    <source>
        <strain evidence="1 2">CBS 102.39</strain>
    </source>
</reference>
<evidence type="ECO:0008006" key="3">
    <source>
        <dbReference type="Google" id="ProtNLM"/>
    </source>
</evidence>
<proteinExistence type="predicted"/>
<protein>
    <recommendedName>
        <fullName evidence="3">F-box domain-containing protein</fullName>
    </recommendedName>
</protein>
<comment type="caution">
    <text evidence="1">The sequence shown here is derived from an EMBL/GenBank/DDBJ whole genome shotgun (WGS) entry which is preliminary data.</text>
</comment>
<evidence type="ECO:0000313" key="1">
    <source>
        <dbReference type="EMBL" id="KAF4614531.1"/>
    </source>
</evidence>
<evidence type="ECO:0000313" key="2">
    <source>
        <dbReference type="Proteomes" id="UP000521872"/>
    </source>
</evidence>
<gene>
    <name evidence="1" type="ORF">D9613_002454</name>
</gene>
<organism evidence="1 2">
    <name type="scientific">Agrocybe pediades</name>
    <dbReference type="NCBI Taxonomy" id="84607"/>
    <lineage>
        <taxon>Eukaryota</taxon>
        <taxon>Fungi</taxon>
        <taxon>Dikarya</taxon>
        <taxon>Basidiomycota</taxon>
        <taxon>Agaricomycotina</taxon>
        <taxon>Agaricomycetes</taxon>
        <taxon>Agaricomycetidae</taxon>
        <taxon>Agaricales</taxon>
        <taxon>Agaricineae</taxon>
        <taxon>Strophariaceae</taxon>
        <taxon>Agrocybe</taxon>
    </lineage>
</organism>
<keyword evidence="2" id="KW-1185">Reference proteome</keyword>
<sequence length="469" mass="54411">MSDTSQLSSSKFPQELYDDIIDCLHDHPASLRSCALTCRSFVVRSQRHLFSNVCLSTDPFRWSIMMRSNPFFADAGCFRSMLEVSPHLASYVLNLHIESRVPRPKRNSEESSYIRRLLTSFEGISESEFCEVEEDEEQLARRRRLEQDYRSLTAENEPEYIEALKNVASLPSLICLRQFSMFDLLFKQRTHLPYLSICIGEGGLVHLPAEPDPLSKPRNRCQVEFLRVTQGSIARALHRYSRKIHLEQLLDIEKLRCLFILASNLSPFKTQNMLNLLRVSHYNLQEFILYLSSPGSFSSPGEELRVALEELRSLRRLRIRVTDFGLTPCLLMHISWLLMSLPTGAASCLEQISIQTIYLRKPRSRHTPELTLEPWDELWDLVADFDRFPCLTSLEFMGYFGLTHDSDKDVVHPEAMKWQAHLAEKQSFSSRLKVEAKILKYANAINEDDFYPEFWPDDGFRRLLGKNCD</sequence>
<dbReference type="Proteomes" id="UP000521872">
    <property type="component" value="Unassembled WGS sequence"/>
</dbReference>
<dbReference type="EMBL" id="JAACJL010000044">
    <property type="protein sequence ID" value="KAF4614531.1"/>
    <property type="molecule type" value="Genomic_DNA"/>
</dbReference>
<dbReference type="AlphaFoldDB" id="A0A8H4VKV1"/>